<keyword evidence="22" id="KW-1185">Reference proteome</keyword>
<evidence type="ECO:0000256" key="5">
    <source>
        <dbReference type="ARBA" id="ARBA00012438"/>
    </source>
</evidence>
<evidence type="ECO:0000256" key="1">
    <source>
        <dbReference type="ARBA" id="ARBA00000085"/>
    </source>
</evidence>
<dbReference type="InterPro" id="IPR003660">
    <property type="entry name" value="HAMP_dom"/>
</dbReference>
<evidence type="ECO:0000313" key="21">
    <source>
        <dbReference type="EMBL" id="ATQ68956.1"/>
    </source>
</evidence>
<comment type="function">
    <text evidence="16">Member of the two-component regulatory system NreB/NreC involved in the control of dissimilatory nitrate/nitrite reduction in response to oxygen. NreB functions as a direct oxygen sensor histidine kinase which is autophosphorylated, in the absence of oxygen, probably at the conserved histidine residue, and transfers its phosphate group probably to a conserved aspartate residue of NreC. NreB/NreC activates the expression of the nitrate (narGHJI) and nitrite (nir) reductase operons, as well as the putative nitrate transporter gene narT.</text>
</comment>
<keyword evidence="10" id="KW-0808">Transferase</keyword>
<dbReference type="SMART" id="SM00387">
    <property type="entry name" value="HATPase_c"/>
    <property type="match status" value="1"/>
</dbReference>
<evidence type="ECO:0000256" key="17">
    <source>
        <dbReference type="ARBA" id="ARBA00030800"/>
    </source>
</evidence>
<dbReference type="PROSITE" id="PS50885">
    <property type="entry name" value="HAMP"/>
    <property type="match status" value="1"/>
</dbReference>
<keyword evidence="11" id="KW-0479">Metal-binding</keyword>
<keyword evidence="7" id="KW-0004">4Fe-4S</keyword>
<dbReference type="AlphaFoldDB" id="A0A2D2D1W8"/>
<dbReference type="PROSITE" id="PS50109">
    <property type="entry name" value="HIS_KIN"/>
    <property type="match status" value="1"/>
</dbReference>
<dbReference type="EC" id="2.7.13.3" evidence="5"/>
<evidence type="ECO:0000259" key="20">
    <source>
        <dbReference type="PROSITE" id="PS50885"/>
    </source>
</evidence>
<dbReference type="RefSeq" id="WP_003611855.1">
    <property type="nucleotide sequence ID" value="NZ_ADVE02000001.1"/>
</dbReference>
<dbReference type="GO" id="GO:0046983">
    <property type="term" value="F:protein dimerization activity"/>
    <property type="evidence" value="ECO:0007669"/>
    <property type="project" value="InterPro"/>
</dbReference>
<evidence type="ECO:0000256" key="2">
    <source>
        <dbReference type="ARBA" id="ARBA00001966"/>
    </source>
</evidence>
<evidence type="ECO:0000256" key="18">
    <source>
        <dbReference type="SAM" id="Phobius"/>
    </source>
</evidence>
<comment type="subcellular location">
    <subcellularLocation>
        <location evidence="4">Cytoplasm</location>
    </subcellularLocation>
    <subcellularLocation>
        <location evidence="3">Membrane</location>
    </subcellularLocation>
</comment>
<evidence type="ECO:0000256" key="14">
    <source>
        <dbReference type="ARBA" id="ARBA00023012"/>
    </source>
</evidence>
<dbReference type="GO" id="GO:0000155">
    <property type="term" value="F:phosphorelay sensor kinase activity"/>
    <property type="evidence" value="ECO:0007669"/>
    <property type="project" value="InterPro"/>
</dbReference>
<keyword evidence="21" id="KW-0547">Nucleotide-binding</keyword>
<evidence type="ECO:0000259" key="19">
    <source>
        <dbReference type="PROSITE" id="PS50109"/>
    </source>
</evidence>
<evidence type="ECO:0000256" key="9">
    <source>
        <dbReference type="ARBA" id="ARBA00022553"/>
    </source>
</evidence>
<evidence type="ECO:0000313" key="22">
    <source>
        <dbReference type="Proteomes" id="UP000230709"/>
    </source>
</evidence>
<evidence type="ECO:0000256" key="7">
    <source>
        <dbReference type="ARBA" id="ARBA00022485"/>
    </source>
</evidence>
<gene>
    <name evidence="21" type="ORF">CQW49_14495</name>
</gene>
<dbReference type="SUPFAM" id="SSF55874">
    <property type="entry name" value="ATPase domain of HSP90 chaperone/DNA topoisomerase II/histidine kinase"/>
    <property type="match status" value="1"/>
</dbReference>
<dbReference type="InterPro" id="IPR004358">
    <property type="entry name" value="Sig_transdc_His_kin-like_C"/>
</dbReference>
<dbReference type="PRINTS" id="PR00344">
    <property type="entry name" value="BCTRLSENSOR"/>
</dbReference>
<dbReference type="EMBL" id="CP023737">
    <property type="protein sequence ID" value="ATQ68956.1"/>
    <property type="molecule type" value="Genomic_DNA"/>
</dbReference>
<dbReference type="InterPro" id="IPR011712">
    <property type="entry name" value="Sig_transdc_His_kin_sub3_dim/P"/>
</dbReference>
<keyword evidence="15" id="KW-0411">Iron-sulfur</keyword>
<proteinExistence type="predicted"/>
<evidence type="ECO:0000256" key="13">
    <source>
        <dbReference type="ARBA" id="ARBA00023004"/>
    </source>
</evidence>
<dbReference type="InterPro" id="IPR005467">
    <property type="entry name" value="His_kinase_dom"/>
</dbReference>
<keyword evidence="21" id="KW-0067">ATP-binding</keyword>
<evidence type="ECO:0000256" key="4">
    <source>
        <dbReference type="ARBA" id="ARBA00004496"/>
    </source>
</evidence>
<keyword evidence="9" id="KW-0597">Phosphoprotein</keyword>
<evidence type="ECO:0000256" key="6">
    <source>
        <dbReference type="ARBA" id="ARBA00017322"/>
    </source>
</evidence>
<evidence type="ECO:0000256" key="16">
    <source>
        <dbReference type="ARBA" id="ARBA00024827"/>
    </source>
</evidence>
<organism evidence="21 22">
    <name type="scientific">Methylosinus trichosporium (strain ATCC 35070 / NCIMB 11131 / UNIQEM 75 / OB3b)</name>
    <dbReference type="NCBI Taxonomy" id="595536"/>
    <lineage>
        <taxon>Bacteria</taxon>
        <taxon>Pseudomonadati</taxon>
        <taxon>Pseudomonadota</taxon>
        <taxon>Alphaproteobacteria</taxon>
        <taxon>Hyphomicrobiales</taxon>
        <taxon>Methylocystaceae</taxon>
        <taxon>Methylosinus</taxon>
    </lineage>
</organism>
<dbReference type="CDD" id="cd16917">
    <property type="entry name" value="HATPase_UhpB-NarQ-NarX-like"/>
    <property type="match status" value="1"/>
</dbReference>
<dbReference type="PANTHER" id="PTHR24421">
    <property type="entry name" value="NITRATE/NITRITE SENSOR PROTEIN NARX-RELATED"/>
    <property type="match status" value="1"/>
</dbReference>
<dbReference type="Gene3D" id="3.30.565.10">
    <property type="entry name" value="Histidine kinase-like ATPase, C-terminal domain"/>
    <property type="match status" value="1"/>
</dbReference>
<comment type="cofactor">
    <cofactor evidence="2">
        <name>[4Fe-4S] cluster</name>
        <dbReference type="ChEBI" id="CHEBI:49883"/>
    </cofactor>
</comment>
<dbReference type="Pfam" id="PF02518">
    <property type="entry name" value="HATPase_c"/>
    <property type="match status" value="1"/>
</dbReference>
<dbReference type="GO" id="GO:0016020">
    <property type="term" value="C:membrane"/>
    <property type="evidence" value="ECO:0007669"/>
    <property type="project" value="UniProtKB-SubCell"/>
</dbReference>
<dbReference type="GO" id="GO:0051539">
    <property type="term" value="F:4 iron, 4 sulfur cluster binding"/>
    <property type="evidence" value="ECO:0007669"/>
    <property type="project" value="UniProtKB-KW"/>
</dbReference>
<keyword evidence="8" id="KW-0963">Cytoplasm</keyword>
<keyword evidence="18" id="KW-0472">Membrane</keyword>
<dbReference type="InterPro" id="IPR003594">
    <property type="entry name" value="HATPase_dom"/>
</dbReference>
<keyword evidence="18" id="KW-0812">Transmembrane</keyword>
<dbReference type="KEGG" id="mtw:CQW49_14495"/>
<dbReference type="Proteomes" id="UP000230709">
    <property type="component" value="Chromosome"/>
</dbReference>
<feature type="domain" description="HAMP" evidence="20">
    <location>
        <begin position="179"/>
        <end position="228"/>
    </location>
</feature>
<sequence length="462" mass="49367">MSSLSLKARLSWLIGVVLVATLLVNVGILILHAGPRIRAEDETSLRLTRELVLMTVASIQETSDPAPALKRFYESLGTLRHVDVRVLPVGGSPLEPLARRPASAAELPGWFVALVDVPPRVSIIPVRVRGVDYGRIAIMSNPLDELAEIWSDVSWLALVSLLATSAILAIVLVIVRCSLTPFGHMQKALSELEAGRSNVRVALAGASEFRGIAGAVNSLATTLDQVKAENRSLLGELMRVQDDERKAIARDLHDEAGPCLFSIRAGAHAIGELAESDAPDLGRLRQITANVGKACEALQSLISGLLGRLRPRGLADFGLSDVLGGLIASWKVARPDVAVELIAPHDLTTLDEQTASTAYRVAQEAMTNVFRHAGASRASVAIEFAPFESSVEGDAEEECGAALRIVVEDDGKGIPERPQLGLGIIGMRERVQALGGRMTIEKRPEGGTRLTVYLPIADDGET</sequence>
<evidence type="ECO:0000256" key="10">
    <source>
        <dbReference type="ARBA" id="ARBA00022679"/>
    </source>
</evidence>
<protein>
    <recommendedName>
        <fullName evidence="6">Oxygen sensor histidine kinase NreB</fullName>
        <ecNumber evidence="5">2.7.13.3</ecNumber>
    </recommendedName>
    <alternativeName>
        <fullName evidence="17">Nitrogen regulation protein B</fullName>
    </alternativeName>
</protein>
<feature type="transmembrane region" description="Helical" evidence="18">
    <location>
        <begin position="153"/>
        <end position="175"/>
    </location>
</feature>
<dbReference type="GO" id="GO:0046872">
    <property type="term" value="F:metal ion binding"/>
    <property type="evidence" value="ECO:0007669"/>
    <property type="project" value="UniProtKB-KW"/>
</dbReference>
<evidence type="ECO:0000256" key="11">
    <source>
        <dbReference type="ARBA" id="ARBA00022723"/>
    </source>
</evidence>
<accession>A0A2D2D1W8</accession>
<feature type="transmembrane region" description="Helical" evidence="18">
    <location>
        <begin position="12"/>
        <end position="33"/>
    </location>
</feature>
<dbReference type="Gene3D" id="1.20.5.1930">
    <property type="match status" value="1"/>
</dbReference>
<dbReference type="STRING" id="595536.GCA_000178815_02272"/>
<keyword evidence="12" id="KW-0418">Kinase</keyword>
<keyword evidence="14" id="KW-0902">Two-component regulatory system</keyword>
<dbReference type="InterPro" id="IPR036890">
    <property type="entry name" value="HATPase_C_sf"/>
</dbReference>
<dbReference type="GO" id="GO:0005737">
    <property type="term" value="C:cytoplasm"/>
    <property type="evidence" value="ECO:0007669"/>
    <property type="project" value="UniProtKB-SubCell"/>
</dbReference>
<dbReference type="Pfam" id="PF07730">
    <property type="entry name" value="HisKA_3"/>
    <property type="match status" value="1"/>
</dbReference>
<feature type="domain" description="Histidine kinase" evidence="19">
    <location>
        <begin position="360"/>
        <end position="458"/>
    </location>
</feature>
<keyword evidence="13" id="KW-0408">Iron</keyword>
<evidence type="ECO:0000256" key="12">
    <source>
        <dbReference type="ARBA" id="ARBA00022777"/>
    </source>
</evidence>
<evidence type="ECO:0000256" key="15">
    <source>
        <dbReference type="ARBA" id="ARBA00023014"/>
    </source>
</evidence>
<dbReference type="GO" id="GO:0005524">
    <property type="term" value="F:ATP binding"/>
    <property type="evidence" value="ECO:0007669"/>
    <property type="project" value="UniProtKB-KW"/>
</dbReference>
<dbReference type="PANTHER" id="PTHR24421:SF58">
    <property type="entry name" value="SIGNAL TRANSDUCTION HISTIDINE-PROTEIN KINASE_PHOSPHATASE UHPB"/>
    <property type="match status" value="1"/>
</dbReference>
<dbReference type="InterPro" id="IPR050482">
    <property type="entry name" value="Sensor_HK_TwoCompSys"/>
</dbReference>
<evidence type="ECO:0000256" key="8">
    <source>
        <dbReference type="ARBA" id="ARBA00022490"/>
    </source>
</evidence>
<comment type="catalytic activity">
    <reaction evidence="1">
        <text>ATP + protein L-histidine = ADP + protein N-phospho-L-histidine.</text>
        <dbReference type="EC" id="2.7.13.3"/>
    </reaction>
</comment>
<keyword evidence="18" id="KW-1133">Transmembrane helix</keyword>
<reference evidence="22" key="1">
    <citation type="submission" date="2017-10" db="EMBL/GenBank/DDBJ databases">
        <title>Completed PacBio SMRT sequence of Methylosinus trichosporium OB3b reveals presence of a third large plasmid.</title>
        <authorList>
            <person name="Charles T.C."/>
            <person name="Lynch M.D.J."/>
            <person name="Heil J.R."/>
            <person name="Cheng J."/>
        </authorList>
    </citation>
    <scope>NUCLEOTIDE SEQUENCE [LARGE SCALE GENOMIC DNA]</scope>
    <source>
        <strain evidence="22">OB3b</strain>
    </source>
</reference>
<name>A0A2D2D1W8_METT3</name>
<evidence type="ECO:0000256" key="3">
    <source>
        <dbReference type="ARBA" id="ARBA00004370"/>
    </source>
</evidence>